<protein>
    <submittedName>
        <fullName evidence="1">Uncharacterized protein</fullName>
    </submittedName>
</protein>
<sequence>MTITAVDTPSLTAEAAAVLATTPGMRYAEFLTAAPAVPGIVAVVAEESARAALGLTPATGDVLVVDVADESLQCREVRAAFQSGRTGVSPLRQAFAALLAGELGLDVERTSPGAAGAGFALTPESEETLTAWMREHLTLRAWVTQDASALEGVAGELAADLAPALQPGALEAPVAQRVAAMRASARRSATL</sequence>
<evidence type="ECO:0000313" key="1">
    <source>
        <dbReference type="EMBL" id="MCV7629656.1"/>
    </source>
</evidence>
<dbReference type="AlphaFoldDB" id="A0AAP3AIE0"/>
<accession>A0AAP3AIE0</accession>
<dbReference type="Proteomes" id="UP001205867">
    <property type="component" value="Unassembled WGS sequence"/>
</dbReference>
<gene>
    <name evidence="1" type="ORF">M3A82_009970</name>
</gene>
<dbReference type="EMBL" id="JALXKZ020000030">
    <property type="protein sequence ID" value="MCV7629656.1"/>
    <property type="molecule type" value="Genomic_DNA"/>
</dbReference>
<proteinExistence type="predicted"/>
<evidence type="ECO:0000313" key="2">
    <source>
        <dbReference type="Proteomes" id="UP001205867"/>
    </source>
</evidence>
<name>A0AAP3AIE0_MICLU</name>
<comment type="caution">
    <text evidence="1">The sequence shown here is derived from an EMBL/GenBank/DDBJ whole genome shotgun (WGS) entry which is preliminary data.</text>
</comment>
<reference evidence="1" key="1">
    <citation type="submission" date="2023-06" db="EMBL/GenBank/DDBJ databases">
        <title>lsaBGC provides a comprehensive framework for evolutionary analysis of biosynthetic gene clusters within focal taxa.</title>
        <authorList>
            <person name="Salamzade R."/>
            <person name="Sandstrom S."/>
            <person name="Kalan L.R."/>
        </authorList>
    </citation>
    <scope>NUCLEOTIDE SEQUENCE</scope>
    <source>
        <strain evidence="1">P3-SID899</strain>
    </source>
</reference>
<organism evidence="1 2">
    <name type="scientific">Micrococcus luteus</name>
    <name type="common">Micrococcus lysodeikticus</name>
    <dbReference type="NCBI Taxonomy" id="1270"/>
    <lineage>
        <taxon>Bacteria</taxon>
        <taxon>Bacillati</taxon>
        <taxon>Actinomycetota</taxon>
        <taxon>Actinomycetes</taxon>
        <taxon>Micrococcales</taxon>
        <taxon>Micrococcaceae</taxon>
        <taxon>Micrococcus</taxon>
    </lineage>
</organism>